<dbReference type="EMBL" id="MU393539">
    <property type="protein sequence ID" value="KAI4861894.1"/>
    <property type="molecule type" value="Genomic_DNA"/>
</dbReference>
<gene>
    <name evidence="1" type="ORF">F4820DRAFT_464229</name>
</gene>
<dbReference type="Proteomes" id="UP001497700">
    <property type="component" value="Unassembled WGS sequence"/>
</dbReference>
<proteinExistence type="predicted"/>
<name>A0ACB9YR68_9PEZI</name>
<organism evidence="1 2">
    <name type="scientific">Hypoxylon rubiginosum</name>
    <dbReference type="NCBI Taxonomy" id="110542"/>
    <lineage>
        <taxon>Eukaryota</taxon>
        <taxon>Fungi</taxon>
        <taxon>Dikarya</taxon>
        <taxon>Ascomycota</taxon>
        <taxon>Pezizomycotina</taxon>
        <taxon>Sordariomycetes</taxon>
        <taxon>Xylariomycetidae</taxon>
        <taxon>Xylariales</taxon>
        <taxon>Hypoxylaceae</taxon>
        <taxon>Hypoxylon</taxon>
    </lineage>
</organism>
<comment type="caution">
    <text evidence="1">The sequence shown here is derived from an EMBL/GenBank/DDBJ whole genome shotgun (WGS) entry which is preliminary data.</text>
</comment>
<sequence length="144" mass="15949">MPAQQVHPQFPNIASARLGDFDYVFYHAIEDTTIWVLDATSSVLFESESGFRPLAASTWATENEVHLYYVGRGQHLREVYTTDQGATWKAGQVNDLDAEAPDGSGLGATGSPSPAVYIVDRFNYIAEFRYDTGSSQYITLEQTT</sequence>
<protein>
    <submittedName>
        <fullName evidence="1">Uncharacterized protein</fullName>
    </submittedName>
</protein>
<reference evidence="1 2" key="1">
    <citation type="journal article" date="2022" name="New Phytol.">
        <title>Ecological generalism drives hyperdiversity of secondary metabolite gene clusters in xylarialean endophytes.</title>
        <authorList>
            <person name="Franco M.E.E."/>
            <person name="Wisecaver J.H."/>
            <person name="Arnold A.E."/>
            <person name="Ju Y.M."/>
            <person name="Slot J.C."/>
            <person name="Ahrendt S."/>
            <person name="Moore L.P."/>
            <person name="Eastman K.E."/>
            <person name="Scott K."/>
            <person name="Konkel Z."/>
            <person name="Mondo S.J."/>
            <person name="Kuo A."/>
            <person name="Hayes R.D."/>
            <person name="Haridas S."/>
            <person name="Andreopoulos B."/>
            <person name="Riley R."/>
            <person name="LaButti K."/>
            <person name="Pangilinan J."/>
            <person name="Lipzen A."/>
            <person name="Amirebrahimi M."/>
            <person name="Yan J."/>
            <person name="Adam C."/>
            <person name="Keymanesh K."/>
            <person name="Ng V."/>
            <person name="Louie K."/>
            <person name="Northen T."/>
            <person name="Drula E."/>
            <person name="Henrissat B."/>
            <person name="Hsieh H.M."/>
            <person name="Youens-Clark K."/>
            <person name="Lutzoni F."/>
            <person name="Miadlikowska J."/>
            <person name="Eastwood D.C."/>
            <person name="Hamelin R.C."/>
            <person name="Grigoriev I.V."/>
            <person name="U'Ren J.M."/>
        </authorList>
    </citation>
    <scope>NUCLEOTIDE SEQUENCE [LARGE SCALE GENOMIC DNA]</scope>
    <source>
        <strain evidence="1 2">CBS 119005</strain>
    </source>
</reference>
<accession>A0ACB9YR68</accession>
<evidence type="ECO:0000313" key="2">
    <source>
        <dbReference type="Proteomes" id="UP001497700"/>
    </source>
</evidence>
<evidence type="ECO:0000313" key="1">
    <source>
        <dbReference type="EMBL" id="KAI4861894.1"/>
    </source>
</evidence>
<keyword evidence="2" id="KW-1185">Reference proteome</keyword>